<organism evidence="1">
    <name type="scientific">Rhizophora mucronata</name>
    <name type="common">Asiatic mangrove</name>
    <dbReference type="NCBI Taxonomy" id="61149"/>
    <lineage>
        <taxon>Eukaryota</taxon>
        <taxon>Viridiplantae</taxon>
        <taxon>Streptophyta</taxon>
        <taxon>Embryophyta</taxon>
        <taxon>Tracheophyta</taxon>
        <taxon>Spermatophyta</taxon>
        <taxon>Magnoliopsida</taxon>
        <taxon>eudicotyledons</taxon>
        <taxon>Gunneridae</taxon>
        <taxon>Pentapetalae</taxon>
        <taxon>rosids</taxon>
        <taxon>fabids</taxon>
        <taxon>Malpighiales</taxon>
        <taxon>Rhizophoraceae</taxon>
        <taxon>Rhizophora</taxon>
    </lineage>
</organism>
<reference evidence="1" key="1">
    <citation type="submission" date="2018-02" db="EMBL/GenBank/DDBJ databases">
        <title>Rhizophora mucronata_Transcriptome.</title>
        <authorList>
            <person name="Meera S.P."/>
            <person name="Sreeshan A."/>
            <person name="Augustine A."/>
        </authorList>
    </citation>
    <scope>NUCLEOTIDE SEQUENCE</scope>
    <source>
        <tissue evidence="1">Leaf</tissue>
    </source>
</reference>
<sequence length="67" mass="7345">MYKFLGCREMRARAPQQAIAWLASFNLSRRSTHSLPFSTVEVEEISGSQSAEVHNLGTGSISAAFIT</sequence>
<accession>A0A2P2LB32</accession>
<protein>
    <submittedName>
        <fullName evidence="1">Putative aldehyde dehydrogenase isoform X2</fullName>
    </submittedName>
</protein>
<dbReference type="EMBL" id="GGEC01034680">
    <property type="protein sequence ID" value="MBX15164.1"/>
    <property type="molecule type" value="Transcribed_RNA"/>
</dbReference>
<proteinExistence type="predicted"/>
<evidence type="ECO:0000313" key="1">
    <source>
        <dbReference type="EMBL" id="MBX15164.1"/>
    </source>
</evidence>
<name>A0A2P2LB32_RHIMU</name>
<dbReference type="AlphaFoldDB" id="A0A2P2LB32"/>